<evidence type="ECO:0000259" key="3">
    <source>
        <dbReference type="Pfam" id="PF00294"/>
    </source>
</evidence>
<dbReference type="KEGG" id="dal:Dalk_4335"/>
<feature type="domain" description="Carbohydrate kinase PfkB" evidence="3">
    <location>
        <begin position="8"/>
        <end position="296"/>
    </location>
</feature>
<dbReference type="RefSeq" id="WP_015949061.1">
    <property type="nucleotide sequence ID" value="NC_011768.1"/>
</dbReference>
<dbReference type="CDD" id="cd01166">
    <property type="entry name" value="KdgK"/>
    <property type="match status" value="1"/>
</dbReference>
<dbReference type="EMBL" id="CP001322">
    <property type="protein sequence ID" value="ACL06015.1"/>
    <property type="molecule type" value="Genomic_DNA"/>
</dbReference>
<dbReference type="SUPFAM" id="SSF53613">
    <property type="entry name" value="Ribokinase-like"/>
    <property type="match status" value="1"/>
</dbReference>
<organism evidence="4 5">
    <name type="scientific">Desulfatibacillum aliphaticivorans</name>
    <dbReference type="NCBI Taxonomy" id="218208"/>
    <lineage>
        <taxon>Bacteria</taxon>
        <taxon>Pseudomonadati</taxon>
        <taxon>Thermodesulfobacteriota</taxon>
        <taxon>Desulfobacteria</taxon>
        <taxon>Desulfobacterales</taxon>
        <taxon>Desulfatibacillaceae</taxon>
        <taxon>Desulfatibacillum</taxon>
    </lineage>
</organism>
<dbReference type="Gene3D" id="3.40.1190.20">
    <property type="match status" value="1"/>
</dbReference>
<evidence type="ECO:0000313" key="4">
    <source>
        <dbReference type="EMBL" id="ACL06015.1"/>
    </source>
</evidence>
<keyword evidence="5" id="KW-1185">Reference proteome</keyword>
<sequence>MSQAYDYVCTGLTILDILGRRISQIPPGGKTEIIEQIRITAAGTAAGPAVIGARYGLKTALVGAIGSDDMGFILETMLKNNGVDASLLQRRTDMPTAATMLAVAPDGQRPNFHAIGASVMLELDKARIDAIVNSRFVHWGGVGTMLMLDGGPGAEVLKQASENGAVITCDFITPGPGSLDALKLVLPYVDYFMPSLDEAMEVAETSNADDTAAFYMDAGAKACILKDGAKGSLLYANGGKTRIPALKVDVLDTTGCGDAYCAGFAAGLAQGWDPEKACRFATATSALVATGLGSDAGVTDFQATLDVMENLEPLD</sequence>
<gene>
    <name evidence="4" type="ordered locus">Dalk_4335</name>
</gene>
<keyword evidence="2" id="KW-0418">Kinase</keyword>
<evidence type="ECO:0000313" key="5">
    <source>
        <dbReference type="Proteomes" id="UP000000739"/>
    </source>
</evidence>
<dbReference type="InterPro" id="IPR029056">
    <property type="entry name" value="Ribokinase-like"/>
</dbReference>
<dbReference type="PANTHER" id="PTHR10584:SF166">
    <property type="entry name" value="RIBOKINASE"/>
    <property type="match status" value="1"/>
</dbReference>
<name>B8FN46_DESAL</name>
<reference evidence="4 5" key="1">
    <citation type="journal article" date="2012" name="Environ. Microbiol.">
        <title>The genome sequence of Desulfatibacillum alkenivorans AK-01: a blueprint for anaerobic alkane oxidation.</title>
        <authorList>
            <person name="Callaghan A.V."/>
            <person name="Morris B.E."/>
            <person name="Pereira I.A."/>
            <person name="McInerney M.J."/>
            <person name="Austin R.N."/>
            <person name="Groves J.T."/>
            <person name="Kukor J.J."/>
            <person name="Suflita J.M."/>
            <person name="Young L.Y."/>
            <person name="Zylstra G.J."/>
            <person name="Wawrik B."/>
        </authorList>
    </citation>
    <scope>NUCLEOTIDE SEQUENCE [LARGE SCALE GENOMIC DNA]</scope>
    <source>
        <strain evidence="4 5">AK-01</strain>
    </source>
</reference>
<dbReference type="Pfam" id="PF00294">
    <property type="entry name" value="PfkB"/>
    <property type="match status" value="1"/>
</dbReference>
<dbReference type="PANTHER" id="PTHR10584">
    <property type="entry name" value="SUGAR KINASE"/>
    <property type="match status" value="1"/>
</dbReference>
<dbReference type="AlphaFoldDB" id="B8FN46"/>
<protein>
    <submittedName>
        <fullName evidence="4">PfkB domain protein</fullName>
    </submittedName>
</protein>
<evidence type="ECO:0000256" key="2">
    <source>
        <dbReference type="ARBA" id="ARBA00022777"/>
    </source>
</evidence>
<dbReference type="eggNOG" id="COG0524">
    <property type="taxonomic scope" value="Bacteria"/>
</dbReference>
<evidence type="ECO:0000256" key="1">
    <source>
        <dbReference type="ARBA" id="ARBA00022679"/>
    </source>
</evidence>
<proteinExistence type="predicted"/>
<accession>B8FN46</accession>
<dbReference type="HOGENOM" id="CLU_027634_6_0_7"/>
<dbReference type="GO" id="GO:0016301">
    <property type="term" value="F:kinase activity"/>
    <property type="evidence" value="ECO:0007669"/>
    <property type="project" value="UniProtKB-KW"/>
</dbReference>
<keyword evidence="1" id="KW-0808">Transferase</keyword>
<dbReference type="GO" id="GO:0005829">
    <property type="term" value="C:cytosol"/>
    <property type="evidence" value="ECO:0007669"/>
    <property type="project" value="TreeGrafter"/>
</dbReference>
<dbReference type="Proteomes" id="UP000000739">
    <property type="component" value="Chromosome"/>
</dbReference>
<dbReference type="InterPro" id="IPR011611">
    <property type="entry name" value="PfkB_dom"/>
</dbReference>